<sequence>MQAELWAADFESKIETILSIKPKKLKNLSPAKVEELGGIALFQKLGVDVDFLTYKALANEYMNQWWEKMKIHSGALNSGLMYSITSLPKASKQAI</sequence>
<dbReference type="OrthoDB" id="21876at403"/>
<name>A0A1V8M8N7_9GAMM</name>
<dbReference type="AlphaFoldDB" id="A0A1V8M8N7"/>
<accession>A0A1V8M8N7</accession>
<evidence type="ECO:0000313" key="2">
    <source>
        <dbReference type="Proteomes" id="UP000191980"/>
    </source>
</evidence>
<gene>
    <name evidence="1" type="ORF">AU255_08870</name>
</gene>
<keyword evidence="2" id="KW-1185">Reference proteome</keyword>
<dbReference type="EMBL" id="LPUF01000001">
    <property type="protein sequence ID" value="OQK17954.1"/>
    <property type="molecule type" value="Genomic_DNA"/>
</dbReference>
<dbReference type="Proteomes" id="UP000191980">
    <property type="component" value="Unassembled WGS sequence"/>
</dbReference>
<protein>
    <submittedName>
        <fullName evidence="1">Uncharacterized protein</fullName>
    </submittedName>
</protein>
<reference evidence="1 2" key="1">
    <citation type="submission" date="2015-12" db="EMBL/GenBank/DDBJ databases">
        <authorList>
            <person name="Shamseldin A."/>
            <person name="Moawad H."/>
            <person name="Abd El-Rahim W.M."/>
            <person name="Sadowsky M.J."/>
        </authorList>
    </citation>
    <scope>NUCLEOTIDE SEQUENCE [LARGE SCALE GENOMIC DNA]</scope>
    <source>
        <strain evidence="1 2">WF1</strain>
    </source>
</reference>
<evidence type="ECO:0000313" key="1">
    <source>
        <dbReference type="EMBL" id="OQK17954.1"/>
    </source>
</evidence>
<dbReference type="RefSeq" id="WP_080522560.1">
    <property type="nucleotide sequence ID" value="NZ_LPUF01000001.1"/>
</dbReference>
<proteinExistence type="predicted"/>
<comment type="caution">
    <text evidence="1">The sequence shown here is derived from an EMBL/GenBank/DDBJ whole genome shotgun (WGS) entry which is preliminary data.</text>
</comment>
<organism evidence="1 2">
    <name type="scientific">Methyloprofundus sedimenti</name>
    <dbReference type="NCBI Taxonomy" id="1420851"/>
    <lineage>
        <taxon>Bacteria</taxon>
        <taxon>Pseudomonadati</taxon>
        <taxon>Pseudomonadota</taxon>
        <taxon>Gammaproteobacteria</taxon>
        <taxon>Methylococcales</taxon>
        <taxon>Methylococcaceae</taxon>
        <taxon>Methyloprofundus</taxon>
    </lineage>
</organism>